<evidence type="ECO:0000259" key="1">
    <source>
        <dbReference type="PROSITE" id="PS50844"/>
    </source>
</evidence>
<protein>
    <submittedName>
        <fullName evidence="2">N-acetylneuraminate synthase</fullName>
    </submittedName>
</protein>
<proteinExistence type="predicted"/>
<sequence length="337" mass="36522">MTRTVVVAEAGVNHNGSVEMAHRLIDVAKESGADVVKFQTFSTELVLRSDTPLVAYQRKTGAETMFDLVKGLELGKEDFAALKRHCDTIGIEFLSTAFDLPSLDYLVGELGMRRIKIPSGEAVNVPLLRRAGAKGLPIILSTGMCTLEEIGFALDTLRAARPKEEVDFTVLHCTTAYPTPVDEIHLRSMTTIRDRFGLPTGLSDHSEGFLAAAAAAAMGAVMIEKHFTLDRDLPGPDHRASVDPAGLKTLIDAVRSVEAMLGSGEKGLRAIERDTIRAVRRSLVAARDISAGETIREDDLVALRPEDGIPARDVDLVVGVAAWADFKRGEVLKWPAR</sequence>
<dbReference type="GO" id="GO:0016051">
    <property type="term" value="P:carbohydrate biosynthetic process"/>
    <property type="evidence" value="ECO:0007669"/>
    <property type="project" value="InterPro"/>
</dbReference>
<feature type="domain" description="AFP-like" evidence="1">
    <location>
        <begin position="282"/>
        <end position="337"/>
    </location>
</feature>
<dbReference type="PANTHER" id="PTHR42966">
    <property type="entry name" value="N-ACETYLNEURAMINATE SYNTHASE"/>
    <property type="match status" value="1"/>
</dbReference>
<dbReference type="SMART" id="SM00858">
    <property type="entry name" value="SAF"/>
    <property type="match status" value="1"/>
</dbReference>
<dbReference type="SUPFAM" id="SSF51269">
    <property type="entry name" value="AFP III-like domain"/>
    <property type="match status" value="1"/>
</dbReference>
<accession>A0A6B8KFI0</accession>
<dbReference type="InterPro" id="IPR057736">
    <property type="entry name" value="SAF_PseI/NeuA/NeuB"/>
</dbReference>
<dbReference type="OrthoDB" id="9781701at2"/>
<dbReference type="GO" id="GO:0047444">
    <property type="term" value="F:N-acylneuraminate-9-phosphate synthase activity"/>
    <property type="evidence" value="ECO:0007669"/>
    <property type="project" value="TreeGrafter"/>
</dbReference>
<name>A0A6B8KFI0_9HYPH</name>
<dbReference type="Pfam" id="PF08666">
    <property type="entry name" value="SAF"/>
    <property type="match status" value="1"/>
</dbReference>
<dbReference type="CDD" id="cd11615">
    <property type="entry name" value="SAF_NeuB_like"/>
    <property type="match status" value="1"/>
</dbReference>
<dbReference type="InterPro" id="IPR051690">
    <property type="entry name" value="PseI-like"/>
</dbReference>
<dbReference type="Gene3D" id="3.90.1210.10">
    <property type="entry name" value="Antifreeze-like/N-acetylneuraminic acid synthase C-terminal domain"/>
    <property type="match status" value="1"/>
</dbReference>
<dbReference type="EMBL" id="CP046052">
    <property type="protein sequence ID" value="QGM45243.1"/>
    <property type="molecule type" value="Genomic_DNA"/>
</dbReference>
<dbReference type="PROSITE" id="PS50844">
    <property type="entry name" value="AFP_LIKE"/>
    <property type="match status" value="1"/>
</dbReference>
<dbReference type="KEGG" id="mhey:H2LOC_005785"/>
<organism evidence="2 3">
    <name type="scientific">Methylocystis heyeri</name>
    <dbReference type="NCBI Taxonomy" id="391905"/>
    <lineage>
        <taxon>Bacteria</taxon>
        <taxon>Pseudomonadati</taxon>
        <taxon>Pseudomonadota</taxon>
        <taxon>Alphaproteobacteria</taxon>
        <taxon>Hyphomicrobiales</taxon>
        <taxon>Methylocystaceae</taxon>
        <taxon>Methylocystis</taxon>
    </lineage>
</organism>
<evidence type="ECO:0000313" key="3">
    <source>
        <dbReference type="Proteomes" id="UP000309061"/>
    </source>
</evidence>
<dbReference type="InterPro" id="IPR013132">
    <property type="entry name" value="PseI/NeuA/B-like_N"/>
</dbReference>
<evidence type="ECO:0000313" key="2">
    <source>
        <dbReference type="EMBL" id="QGM45243.1"/>
    </source>
</evidence>
<dbReference type="Pfam" id="PF03102">
    <property type="entry name" value="NeuB"/>
    <property type="match status" value="1"/>
</dbReference>
<keyword evidence="3" id="KW-1185">Reference proteome</keyword>
<dbReference type="Gene3D" id="3.20.20.70">
    <property type="entry name" value="Aldolase class I"/>
    <property type="match status" value="1"/>
</dbReference>
<dbReference type="PANTHER" id="PTHR42966:SF1">
    <property type="entry name" value="SIALIC ACID SYNTHASE"/>
    <property type="match status" value="1"/>
</dbReference>
<dbReference type="InterPro" id="IPR013974">
    <property type="entry name" value="SAF"/>
</dbReference>
<dbReference type="SUPFAM" id="SSF51569">
    <property type="entry name" value="Aldolase"/>
    <property type="match status" value="1"/>
</dbReference>
<dbReference type="InterPro" id="IPR006190">
    <property type="entry name" value="SAF_AFP_Neu5Ac"/>
</dbReference>
<dbReference type="InterPro" id="IPR013785">
    <property type="entry name" value="Aldolase_TIM"/>
</dbReference>
<dbReference type="InterPro" id="IPR036732">
    <property type="entry name" value="AFP_Neu5c_C_sf"/>
</dbReference>
<gene>
    <name evidence="2" type="ORF">H2LOC_005785</name>
</gene>
<dbReference type="AlphaFoldDB" id="A0A6B8KFI0"/>
<dbReference type="RefSeq" id="WP_136495525.1">
    <property type="nucleotide sequence ID" value="NZ_CP046052.1"/>
</dbReference>
<reference evidence="2 3" key="1">
    <citation type="submission" date="2019-11" db="EMBL/GenBank/DDBJ databases">
        <title>The genome sequence of Methylocystis heyeri.</title>
        <authorList>
            <person name="Oshkin I.Y."/>
            <person name="Miroshnikov K."/>
            <person name="Dedysh S.N."/>
        </authorList>
    </citation>
    <scope>NUCLEOTIDE SEQUENCE [LARGE SCALE GENOMIC DNA]</scope>
    <source>
        <strain evidence="2 3">H2</strain>
    </source>
</reference>
<dbReference type="Proteomes" id="UP000309061">
    <property type="component" value="Chromosome"/>
</dbReference>